<protein>
    <recommendedName>
        <fullName evidence="4 8">Imidazoleglycerol-phosphate dehydratase</fullName>
        <ecNumber evidence="4 8">4.2.1.19</ecNumber>
    </recommendedName>
</protein>
<evidence type="ECO:0000256" key="1">
    <source>
        <dbReference type="ARBA" id="ARBA00001723"/>
    </source>
</evidence>
<keyword evidence="10" id="KW-1185">Reference proteome</keyword>
<evidence type="ECO:0000256" key="6">
    <source>
        <dbReference type="ARBA" id="ARBA00023102"/>
    </source>
</evidence>
<dbReference type="PANTHER" id="PTHR23133">
    <property type="entry name" value="IMIDAZOLEGLYCEROL-PHOSPHATE DEHYDRATASE HIS7"/>
    <property type="match status" value="1"/>
</dbReference>
<proteinExistence type="inferred from homology"/>
<comment type="similarity">
    <text evidence="3 8">Belongs to the imidazoleglycerol-phosphate dehydratase family.</text>
</comment>
<dbReference type="PANTHER" id="PTHR23133:SF2">
    <property type="entry name" value="IMIDAZOLEGLYCEROL-PHOSPHATE DEHYDRATASE"/>
    <property type="match status" value="1"/>
</dbReference>
<dbReference type="InterPro" id="IPR020565">
    <property type="entry name" value="ImidazoleglycerP_deHydtase_CS"/>
</dbReference>
<evidence type="ECO:0000256" key="8">
    <source>
        <dbReference type="RuleBase" id="RU000598"/>
    </source>
</evidence>
<gene>
    <name evidence="9" type="ORF">Ccrd_013658</name>
</gene>
<dbReference type="GO" id="GO:0000105">
    <property type="term" value="P:L-histidine biosynthetic process"/>
    <property type="evidence" value="ECO:0007669"/>
    <property type="project" value="UniProtKB-UniPathway"/>
</dbReference>
<dbReference type="EC" id="4.2.1.19" evidence="4 8"/>
<dbReference type="Gramene" id="KVI07976">
    <property type="protein sequence ID" value="KVI07976"/>
    <property type="gene ID" value="Ccrd_013658"/>
</dbReference>
<dbReference type="AlphaFoldDB" id="A0A103YF63"/>
<comment type="pathway">
    <text evidence="2 8">Amino-acid biosynthesis; L-histidine biosynthesis; L-histidine from 5-phospho-alpha-D-ribose 1-diphosphate: step 6/9.</text>
</comment>
<evidence type="ECO:0000313" key="9">
    <source>
        <dbReference type="EMBL" id="KVI07976.1"/>
    </source>
</evidence>
<organism evidence="9 10">
    <name type="scientific">Cynara cardunculus var. scolymus</name>
    <name type="common">Globe artichoke</name>
    <name type="synonym">Cynara scolymus</name>
    <dbReference type="NCBI Taxonomy" id="59895"/>
    <lineage>
        <taxon>Eukaryota</taxon>
        <taxon>Viridiplantae</taxon>
        <taxon>Streptophyta</taxon>
        <taxon>Embryophyta</taxon>
        <taxon>Tracheophyta</taxon>
        <taxon>Spermatophyta</taxon>
        <taxon>Magnoliopsida</taxon>
        <taxon>eudicotyledons</taxon>
        <taxon>Gunneridae</taxon>
        <taxon>Pentapetalae</taxon>
        <taxon>asterids</taxon>
        <taxon>campanulids</taxon>
        <taxon>Asterales</taxon>
        <taxon>Asteraceae</taxon>
        <taxon>Carduoideae</taxon>
        <taxon>Cardueae</taxon>
        <taxon>Carduinae</taxon>
        <taxon>Cynara</taxon>
    </lineage>
</organism>
<evidence type="ECO:0000256" key="2">
    <source>
        <dbReference type="ARBA" id="ARBA00005047"/>
    </source>
</evidence>
<dbReference type="Gene3D" id="3.30.230.40">
    <property type="entry name" value="Imidazole glycerol phosphate dehydratase, domain 1"/>
    <property type="match status" value="3"/>
</dbReference>
<dbReference type="EMBL" id="LEKV01001436">
    <property type="protein sequence ID" value="KVI07976.1"/>
    <property type="molecule type" value="Genomic_DNA"/>
</dbReference>
<dbReference type="Pfam" id="PF00475">
    <property type="entry name" value="IGPD"/>
    <property type="match status" value="2"/>
</dbReference>
<dbReference type="InterPro" id="IPR020568">
    <property type="entry name" value="Ribosomal_Su5_D2-typ_SF"/>
</dbReference>
<dbReference type="InterPro" id="IPR038494">
    <property type="entry name" value="IGPD_sf"/>
</dbReference>
<reference evidence="9 10" key="1">
    <citation type="journal article" date="2016" name="Sci. Rep.">
        <title>The genome sequence of the outbreeding globe artichoke constructed de novo incorporating a phase-aware low-pass sequencing strategy of F1 progeny.</title>
        <authorList>
            <person name="Scaglione D."/>
            <person name="Reyes-Chin-Wo S."/>
            <person name="Acquadro A."/>
            <person name="Froenicke L."/>
            <person name="Portis E."/>
            <person name="Beitel C."/>
            <person name="Tirone M."/>
            <person name="Mauro R."/>
            <person name="Lo Monaco A."/>
            <person name="Mauromicale G."/>
            <person name="Faccioli P."/>
            <person name="Cattivelli L."/>
            <person name="Rieseberg L."/>
            <person name="Michelmore R."/>
            <person name="Lanteri S."/>
        </authorList>
    </citation>
    <scope>NUCLEOTIDE SEQUENCE [LARGE SCALE GENOMIC DNA]</scope>
    <source>
        <strain evidence="9">2C</strain>
    </source>
</reference>
<dbReference type="PROSITE" id="PS00954">
    <property type="entry name" value="IGP_DEHYDRATASE_1"/>
    <property type="match status" value="1"/>
</dbReference>
<sequence length="535" mass="59313">MDLSVPHRCVVHSSSSCCSSQLLKPRFQLVPTPNQIKHPLVSINQRYKFYPMEVQRTTGCSASSLLNDHGSPITADPPVDTVRDRIGSVKRVTNETNVFVELNLDGVGSPDSSTGIPFLDHMLDVILVVPYVLFARHNAFLQIHCTIVLFESSAGLEPMSTGNFFTLGIKASAYQRQTFHLQLISCDVSNKVSSMAIPLSDTFTNLTLIISSVWQSLTIIKSLTKQRSTELNIVFNVIARLVECRSSNVLILGSKLVLCDHNQKNLSDRDEIDAPIRLWKRAADDDDDDESNKAIDMQLASHGLFDVHVKAVGDTHIDDHHTNEDVALAIGTALLGALGDRKGINRFGDFTAPLDEALVHVALVWSHCNPKRVSTVSSFLFVSELGSIPLDINASVLILASPLGSSTFANLMVCSRLVASHSYYFQPCPYFKITNKAINEERLVEDQDLSGRPHLNYDLHIPTERVGTYDTQLVEHFFQSLVNTSGMTLHIRQLAGKNSHHIIEATFKAFARALRQATEYDPRRRGTVPRGEISM</sequence>
<name>A0A103YF63_CYNCS</name>
<keyword evidence="5" id="KW-0028">Amino-acid biosynthesis</keyword>
<dbReference type="PROSITE" id="PS00955">
    <property type="entry name" value="IGP_DEHYDRATASE_2"/>
    <property type="match status" value="1"/>
</dbReference>
<dbReference type="UniPathway" id="UPA00031">
    <property type="reaction ID" value="UER00011"/>
</dbReference>
<evidence type="ECO:0000256" key="3">
    <source>
        <dbReference type="ARBA" id="ARBA00007481"/>
    </source>
</evidence>
<dbReference type="InterPro" id="IPR000807">
    <property type="entry name" value="ImidazoleglycerolP_deHydtase"/>
</dbReference>
<comment type="catalytic activity">
    <reaction evidence="1 8">
        <text>D-erythro-1-(imidazol-4-yl)glycerol 3-phosphate = 3-(imidazol-4-yl)-2-oxopropyl phosphate + H2O</text>
        <dbReference type="Rhea" id="RHEA:11040"/>
        <dbReference type="ChEBI" id="CHEBI:15377"/>
        <dbReference type="ChEBI" id="CHEBI:57766"/>
        <dbReference type="ChEBI" id="CHEBI:58278"/>
        <dbReference type="EC" id="4.2.1.19"/>
    </reaction>
</comment>
<evidence type="ECO:0000256" key="5">
    <source>
        <dbReference type="ARBA" id="ARBA00022605"/>
    </source>
</evidence>
<accession>A0A103YF63</accession>
<evidence type="ECO:0000256" key="7">
    <source>
        <dbReference type="ARBA" id="ARBA00023239"/>
    </source>
</evidence>
<keyword evidence="6 8" id="KW-0368">Histidine biosynthesis</keyword>
<dbReference type="CDD" id="cd07914">
    <property type="entry name" value="IGPD"/>
    <property type="match status" value="1"/>
</dbReference>
<keyword evidence="7 8" id="KW-0456">Lyase</keyword>
<evidence type="ECO:0000256" key="4">
    <source>
        <dbReference type="ARBA" id="ARBA00012075"/>
    </source>
</evidence>
<dbReference type="Proteomes" id="UP000243975">
    <property type="component" value="Unassembled WGS sequence"/>
</dbReference>
<dbReference type="GO" id="GO:0004424">
    <property type="term" value="F:imidazoleglycerol-phosphate dehydratase activity"/>
    <property type="evidence" value="ECO:0007669"/>
    <property type="project" value="UniProtKB-EC"/>
</dbReference>
<comment type="caution">
    <text evidence="9">The sequence shown here is derived from an EMBL/GenBank/DDBJ whole genome shotgun (WGS) entry which is preliminary data.</text>
</comment>
<dbReference type="STRING" id="59895.A0A103YF63"/>
<evidence type="ECO:0000313" key="10">
    <source>
        <dbReference type="Proteomes" id="UP000243975"/>
    </source>
</evidence>
<dbReference type="SUPFAM" id="SSF54211">
    <property type="entry name" value="Ribosomal protein S5 domain 2-like"/>
    <property type="match status" value="3"/>
</dbReference>